<dbReference type="AlphaFoldDB" id="A0A5C5VTK6"/>
<organism evidence="1 2">
    <name type="scientific">Thalassoglobus neptunius</name>
    <dbReference type="NCBI Taxonomy" id="1938619"/>
    <lineage>
        <taxon>Bacteria</taxon>
        <taxon>Pseudomonadati</taxon>
        <taxon>Planctomycetota</taxon>
        <taxon>Planctomycetia</taxon>
        <taxon>Planctomycetales</taxon>
        <taxon>Planctomycetaceae</taxon>
        <taxon>Thalassoglobus</taxon>
    </lineage>
</organism>
<proteinExistence type="predicted"/>
<dbReference type="EMBL" id="SIHI01000045">
    <property type="protein sequence ID" value="TWT41453.1"/>
    <property type="molecule type" value="Genomic_DNA"/>
</dbReference>
<sequence>MQLPTIQPELRALLNLTGPVLLDEYGAAVLLSMNVRRFRQLLASDQSLPRIELANGQLRFSKVSLLTWVTEQETKHTEIRL</sequence>
<dbReference type="Proteomes" id="UP000317243">
    <property type="component" value="Unassembled WGS sequence"/>
</dbReference>
<gene>
    <name evidence="1" type="ORF">KOR42_48060</name>
</gene>
<accession>A0A5C5VTK6</accession>
<reference evidence="1 2" key="1">
    <citation type="submission" date="2019-02" db="EMBL/GenBank/DDBJ databases">
        <title>Deep-cultivation of Planctomycetes and their phenomic and genomic characterization uncovers novel biology.</title>
        <authorList>
            <person name="Wiegand S."/>
            <person name="Jogler M."/>
            <person name="Boedeker C."/>
            <person name="Pinto D."/>
            <person name="Vollmers J."/>
            <person name="Rivas-Marin E."/>
            <person name="Kohn T."/>
            <person name="Peeters S.H."/>
            <person name="Heuer A."/>
            <person name="Rast P."/>
            <person name="Oberbeckmann S."/>
            <person name="Bunk B."/>
            <person name="Jeske O."/>
            <person name="Meyerdierks A."/>
            <person name="Storesund J.E."/>
            <person name="Kallscheuer N."/>
            <person name="Luecker S."/>
            <person name="Lage O.M."/>
            <person name="Pohl T."/>
            <person name="Merkel B.J."/>
            <person name="Hornburger P."/>
            <person name="Mueller R.-W."/>
            <person name="Bruemmer F."/>
            <person name="Labrenz M."/>
            <person name="Spormann A.M."/>
            <person name="Op Den Camp H."/>
            <person name="Overmann J."/>
            <person name="Amann R."/>
            <person name="Jetten M.S.M."/>
            <person name="Mascher T."/>
            <person name="Medema M.H."/>
            <person name="Devos D.P."/>
            <person name="Kaster A.-K."/>
            <person name="Ovreas L."/>
            <person name="Rohde M."/>
            <person name="Galperin M.Y."/>
            <person name="Jogler C."/>
        </authorList>
    </citation>
    <scope>NUCLEOTIDE SEQUENCE [LARGE SCALE GENOMIC DNA]</scope>
    <source>
        <strain evidence="1 2">KOR42</strain>
    </source>
</reference>
<evidence type="ECO:0000313" key="2">
    <source>
        <dbReference type="Proteomes" id="UP000317243"/>
    </source>
</evidence>
<evidence type="ECO:0000313" key="1">
    <source>
        <dbReference type="EMBL" id="TWT41453.1"/>
    </source>
</evidence>
<name>A0A5C5VTK6_9PLAN</name>
<keyword evidence="2" id="KW-1185">Reference proteome</keyword>
<evidence type="ECO:0008006" key="3">
    <source>
        <dbReference type="Google" id="ProtNLM"/>
    </source>
</evidence>
<protein>
    <recommendedName>
        <fullName evidence="3">Helix-turn-helix domain protein</fullName>
    </recommendedName>
</protein>
<comment type="caution">
    <text evidence="1">The sequence shown here is derived from an EMBL/GenBank/DDBJ whole genome shotgun (WGS) entry which is preliminary data.</text>
</comment>